<accession>A0ABW2RVU7</accession>
<dbReference type="Pfam" id="PF24098">
    <property type="entry name" value="DUF7380"/>
    <property type="match status" value="1"/>
</dbReference>
<gene>
    <name evidence="4" type="ORF">ACFQS9_08445</name>
</gene>
<sequence>MGDEDASREEPVVEPEQRDLAWYAATLDEVASKESRYLTVLEFRRRLGYAGLGDIPDDAPDLARAASWAFEYHVDITEVDGSRRARIVPKHDFGDRTDPPEVADIDQSIIEIWRGLLEKVNSSSARARLAHLLFERKEGKPIDFAHVAVSSYLESAEHWGEGLDALHDLRVATRIARAINDSASVDKSLARTLDLAQKHLDEEDPPAGVVLGALEHAIGEPSCPDRVDSILEAATSAWSDANRIDQSLSLLLRRCNDDSCRKAVWVRRVEAFVDEAESAESAIMRATRREQALELAEQSGDNELRKRAAVLLQDVRNETLEFIQISTSSLRYEEEVKAVRDSFIVGDNWSQALVSYGLAGPLSGDLAFNTNLVQSIHNEHPLTSLFPTQLMGPDNMPILTATTPEEKFEYDLARHEVQMISSYIRPLVSAFHEIPNRFGVPKTGELKGFLETWPGIPQGVVGSIVRAMQRAWSGDGEGAAYTLLPRIEAQIRENILQVGQGMYRLQKTHSPGQYPGLGAMLPIFGENYQIGESRLRFLKTTLTYSGGLNLRNVMLHGLQGDGRNIAEAALLIHSALMIGSVGPIASDPVADESNGDGASAESESSAGRKA</sequence>
<name>A0ABW2RVU7_9NOCA</name>
<reference evidence="5" key="1">
    <citation type="journal article" date="2019" name="Int. J. Syst. Evol. Microbiol.">
        <title>The Global Catalogue of Microorganisms (GCM) 10K type strain sequencing project: providing services to taxonomists for standard genome sequencing and annotation.</title>
        <authorList>
            <consortium name="The Broad Institute Genomics Platform"/>
            <consortium name="The Broad Institute Genome Sequencing Center for Infectious Disease"/>
            <person name="Wu L."/>
            <person name="Ma J."/>
        </authorList>
    </citation>
    <scope>NUCLEOTIDE SEQUENCE [LARGE SCALE GENOMIC DNA]</scope>
    <source>
        <strain evidence="5">ICMP 19430</strain>
    </source>
</reference>
<feature type="compositionally biased region" description="Low complexity" evidence="2">
    <location>
        <begin position="595"/>
        <end position="610"/>
    </location>
</feature>
<dbReference type="EMBL" id="JBHTCS010000010">
    <property type="protein sequence ID" value="MFC7447916.1"/>
    <property type="molecule type" value="Genomic_DNA"/>
</dbReference>
<evidence type="ECO:0000313" key="5">
    <source>
        <dbReference type="Proteomes" id="UP001596484"/>
    </source>
</evidence>
<dbReference type="InterPro" id="IPR055804">
    <property type="entry name" value="DUF7380"/>
</dbReference>
<feature type="domain" description="DUF7380" evidence="3">
    <location>
        <begin position="103"/>
        <end position="180"/>
    </location>
</feature>
<dbReference type="Proteomes" id="UP001596484">
    <property type="component" value="Unassembled WGS sequence"/>
</dbReference>
<feature type="coiled-coil region" evidence="1">
    <location>
        <begin position="269"/>
        <end position="296"/>
    </location>
</feature>
<keyword evidence="5" id="KW-1185">Reference proteome</keyword>
<evidence type="ECO:0000256" key="1">
    <source>
        <dbReference type="SAM" id="Coils"/>
    </source>
</evidence>
<keyword evidence="1" id="KW-0175">Coiled coil</keyword>
<organism evidence="4 5">
    <name type="scientific">Rhodococcus daqingensis</name>
    <dbReference type="NCBI Taxonomy" id="2479363"/>
    <lineage>
        <taxon>Bacteria</taxon>
        <taxon>Bacillati</taxon>
        <taxon>Actinomycetota</taxon>
        <taxon>Actinomycetes</taxon>
        <taxon>Mycobacteriales</taxon>
        <taxon>Nocardiaceae</taxon>
        <taxon>Rhodococcus</taxon>
    </lineage>
</organism>
<evidence type="ECO:0000256" key="2">
    <source>
        <dbReference type="SAM" id="MobiDB-lite"/>
    </source>
</evidence>
<evidence type="ECO:0000313" key="4">
    <source>
        <dbReference type="EMBL" id="MFC7447916.1"/>
    </source>
</evidence>
<feature type="region of interest" description="Disordered" evidence="2">
    <location>
        <begin position="587"/>
        <end position="610"/>
    </location>
</feature>
<evidence type="ECO:0000259" key="3">
    <source>
        <dbReference type="Pfam" id="PF24098"/>
    </source>
</evidence>
<proteinExistence type="predicted"/>
<comment type="caution">
    <text evidence="4">The sequence shown here is derived from an EMBL/GenBank/DDBJ whole genome shotgun (WGS) entry which is preliminary data.</text>
</comment>
<protein>
    <recommendedName>
        <fullName evidence="3">DUF7380 domain-containing protein</fullName>
    </recommendedName>
</protein>
<dbReference type="RefSeq" id="WP_378403472.1">
    <property type="nucleotide sequence ID" value="NZ_JBHTCS010000010.1"/>
</dbReference>